<dbReference type="Proteomes" id="UP000257109">
    <property type="component" value="Unassembled WGS sequence"/>
</dbReference>
<name>A0A371EN86_MUCPR</name>
<feature type="non-terminal residue" evidence="1">
    <location>
        <position position="1"/>
    </location>
</feature>
<dbReference type="PANTHER" id="PTHR32108:SF9">
    <property type="entry name" value="REVERSE TRANSCRIPTASE RNASE H-LIKE DOMAIN-CONTAINING PROTEIN"/>
    <property type="match status" value="1"/>
</dbReference>
<gene>
    <name evidence="1" type="ORF">CR513_53681</name>
</gene>
<protein>
    <submittedName>
        <fullName evidence="1">Uncharacterized protein</fullName>
    </submittedName>
</protein>
<proteinExistence type="predicted"/>
<evidence type="ECO:0000313" key="2">
    <source>
        <dbReference type="Proteomes" id="UP000257109"/>
    </source>
</evidence>
<comment type="caution">
    <text evidence="1">The sequence shown here is derived from an EMBL/GenBank/DDBJ whole genome shotgun (WGS) entry which is preliminary data.</text>
</comment>
<dbReference type="EMBL" id="QJKJ01012996">
    <property type="protein sequence ID" value="RDX67444.1"/>
    <property type="molecule type" value="Genomic_DNA"/>
</dbReference>
<organism evidence="1 2">
    <name type="scientific">Mucuna pruriens</name>
    <name type="common">Velvet bean</name>
    <name type="synonym">Dolichos pruriens</name>
    <dbReference type="NCBI Taxonomy" id="157652"/>
    <lineage>
        <taxon>Eukaryota</taxon>
        <taxon>Viridiplantae</taxon>
        <taxon>Streptophyta</taxon>
        <taxon>Embryophyta</taxon>
        <taxon>Tracheophyta</taxon>
        <taxon>Spermatophyta</taxon>
        <taxon>Magnoliopsida</taxon>
        <taxon>eudicotyledons</taxon>
        <taxon>Gunneridae</taxon>
        <taxon>Pentapetalae</taxon>
        <taxon>rosids</taxon>
        <taxon>fabids</taxon>
        <taxon>Fabales</taxon>
        <taxon>Fabaceae</taxon>
        <taxon>Papilionoideae</taxon>
        <taxon>50 kb inversion clade</taxon>
        <taxon>NPAAA clade</taxon>
        <taxon>indigoferoid/millettioid clade</taxon>
        <taxon>Phaseoleae</taxon>
        <taxon>Mucuna</taxon>
    </lineage>
</organism>
<evidence type="ECO:0000313" key="1">
    <source>
        <dbReference type="EMBL" id="RDX67444.1"/>
    </source>
</evidence>
<dbReference type="AlphaFoldDB" id="A0A371EN86"/>
<dbReference type="PANTHER" id="PTHR32108">
    <property type="entry name" value="DNA-DIRECTED RNA POLYMERASE SUBUNIT ALPHA"/>
    <property type="match status" value="1"/>
</dbReference>
<reference evidence="1" key="1">
    <citation type="submission" date="2018-05" db="EMBL/GenBank/DDBJ databases">
        <title>Draft genome of Mucuna pruriens seed.</title>
        <authorList>
            <person name="Nnadi N.E."/>
            <person name="Vos R."/>
            <person name="Hasami M.H."/>
            <person name="Devisetty U.K."/>
            <person name="Aguiy J.C."/>
        </authorList>
    </citation>
    <scope>NUCLEOTIDE SEQUENCE [LARGE SCALE GENOMIC DNA]</scope>
    <source>
        <strain evidence="1">JCA_2017</strain>
    </source>
</reference>
<sequence length="260" mass="29464">MEVQPKTPAITNIVGTRGVTKSGHVFVPENLRKENLIKEKHPEIPLEMGKKKGKAIEGEEKGKEEIFEEEAAKFLKFICQSEYELIDQLNHTLANISLLLLLMNLEIHRKLLLKVLSEAHMARDITLDKFGGIIGNIMVNNHLTFLEEEILAEGRGNNHALRISIKCMDHILVRRVKVVEGFPTTSEKRRLALWIPSKSRLLKDFQPNSKHVIDSVPHRYASDGRHVASLNQTESITNQVDHTSDSKHVARLTELSPITL</sequence>
<keyword evidence="2" id="KW-1185">Reference proteome</keyword>
<accession>A0A371EN86</accession>